<dbReference type="InterPro" id="IPR055562">
    <property type="entry name" value="DUF7138"/>
</dbReference>
<feature type="compositionally biased region" description="Basic residues" evidence="1">
    <location>
        <begin position="92"/>
        <end position="103"/>
    </location>
</feature>
<organism evidence="3 4">
    <name type="scientific">Stylosanthes scabra</name>
    <dbReference type="NCBI Taxonomy" id="79078"/>
    <lineage>
        <taxon>Eukaryota</taxon>
        <taxon>Viridiplantae</taxon>
        <taxon>Streptophyta</taxon>
        <taxon>Embryophyta</taxon>
        <taxon>Tracheophyta</taxon>
        <taxon>Spermatophyta</taxon>
        <taxon>Magnoliopsida</taxon>
        <taxon>eudicotyledons</taxon>
        <taxon>Gunneridae</taxon>
        <taxon>Pentapetalae</taxon>
        <taxon>rosids</taxon>
        <taxon>fabids</taxon>
        <taxon>Fabales</taxon>
        <taxon>Fabaceae</taxon>
        <taxon>Papilionoideae</taxon>
        <taxon>50 kb inversion clade</taxon>
        <taxon>dalbergioids sensu lato</taxon>
        <taxon>Dalbergieae</taxon>
        <taxon>Pterocarpus clade</taxon>
        <taxon>Stylosanthes</taxon>
    </lineage>
</organism>
<feature type="domain" description="DUF7138" evidence="2">
    <location>
        <begin position="6"/>
        <end position="78"/>
    </location>
</feature>
<dbReference type="EMBL" id="JASCZI010062821">
    <property type="protein sequence ID" value="MED6140860.1"/>
    <property type="molecule type" value="Genomic_DNA"/>
</dbReference>
<accession>A0ABU6SX25</accession>
<evidence type="ECO:0000313" key="3">
    <source>
        <dbReference type="EMBL" id="MED6140860.1"/>
    </source>
</evidence>
<evidence type="ECO:0000313" key="4">
    <source>
        <dbReference type="Proteomes" id="UP001341840"/>
    </source>
</evidence>
<feature type="non-terminal residue" evidence="3">
    <location>
        <position position="250"/>
    </location>
</feature>
<evidence type="ECO:0000256" key="1">
    <source>
        <dbReference type="SAM" id="MobiDB-lite"/>
    </source>
</evidence>
<feature type="region of interest" description="Disordered" evidence="1">
    <location>
        <begin position="92"/>
        <end position="113"/>
    </location>
</feature>
<sequence length="250" mass="27101">MFGTEGVPFSVVYFDGDTESTLGQFTVDASFNFNKLLSFLSQKIGMSPHHFSVHLATSNRKIPITAKVNVAAIVAADSATAASSFFYVRRSRRPKRNRTRSKGSRNGGTNDSINHNFSSPANVVLLRRNNVVPFSGAAVPILSRVEYEKRLMELQMEKERFMLKMATGGGGAACKQCSAGMDSGFHWCVYDAVTVGFRSPAGPVARPVRGSGWAQLSRSVPIKALSNIFLPLTLTQASLLGKLSPPRSIP</sequence>
<keyword evidence="4" id="KW-1185">Reference proteome</keyword>
<gene>
    <name evidence="3" type="ORF">PIB30_097525</name>
</gene>
<comment type="caution">
    <text evidence="3">The sequence shown here is derived from an EMBL/GenBank/DDBJ whole genome shotgun (WGS) entry which is preliminary data.</text>
</comment>
<dbReference type="Pfam" id="PF23596">
    <property type="entry name" value="DUF7138"/>
    <property type="match status" value="1"/>
</dbReference>
<name>A0ABU6SX25_9FABA</name>
<dbReference type="Proteomes" id="UP001341840">
    <property type="component" value="Unassembled WGS sequence"/>
</dbReference>
<proteinExistence type="predicted"/>
<dbReference type="PANTHER" id="PTHR36351:SF1">
    <property type="entry name" value="EMBRYO SAC DEVELOPMENT ARREST 12"/>
    <property type="match status" value="1"/>
</dbReference>
<evidence type="ECO:0000259" key="2">
    <source>
        <dbReference type="Pfam" id="PF23596"/>
    </source>
</evidence>
<dbReference type="PANTHER" id="PTHR36351">
    <property type="entry name" value="EMBRYO SAC DEVELOPMENT ARREST 12"/>
    <property type="match status" value="1"/>
</dbReference>
<reference evidence="3 4" key="1">
    <citation type="journal article" date="2023" name="Plants (Basel)">
        <title>Bridging the Gap: Combining Genomics and Transcriptomics Approaches to Understand Stylosanthes scabra, an Orphan Legume from the Brazilian Caatinga.</title>
        <authorList>
            <person name="Ferreira-Neto J.R.C."/>
            <person name="da Silva M.D."/>
            <person name="Binneck E."/>
            <person name="de Melo N.F."/>
            <person name="da Silva R.H."/>
            <person name="de Melo A.L.T.M."/>
            <person name="Pandolfi V."/>
            <person name="Bustamante F.O."/>
            <person name="Brasileiro-Vidal A.C."/>
            <person name="Benko-Iseppon A.M."/>
        </authorList>
    </citation>
    <scope>NUCLEOTIDE SEQUENCE [LARGE SCALE GENOMIC DNA]</scope>
    <source>
        <tissue evidence="3">Leaves</tissue>
    </source>
</reference>
<protein>
    <recommendedName>
        <fullName evidence="2">DUF7138 domain-containing protein</fullName>
    </recommendedName>
</protein>